<evidence type="ECO:0000313" key="3">
    <source>
        <dbReference type="Proteomes" id="UP001428341"/>
    </source>
</evidence>
<keyword evidence="3" id="KW-1185">Reference proteome</keyword>
<sequence>MKKQRPGGKGFKLKPRGKLFVWNWRTCMEKNAILQVEDNFLTVKQLEDLSGCSFSFMIDPKISEDGDDDDDSKKLQENPHHHHEREEEEDEEEYKAHSRTRTWRLLQLQPQRQAARLELRKIENSADI</sequence>
<gene>
    <name evidence="2" type="ORF">WN944_020127</name>
</gene>
<name>A0AAP0LWL1_9ROSI</name>
<evidence type="ECO:0000256" key="1">
    <source>
        <dbReference type="SAM" id="MobiDB-lite"/>
    </source>
</evidence>
<proteinExistence type="predicted"/>
<accession>A0AAP0LWL1</accession>
<organism evidence="2 3">
    <name type="scientific">Citrus x changshan-huyou</name>
    <dbReference type="NCBI Taxonomy" id="2935761"/>
    <lineage>
        <taxon>Eukaryota</taxon>
        <taxon>Viridiplantae</taxon>
        <taxon>Streptophyta</taxon>
        <taxon>Embryophyta</taxon>
        <taxon>Tracheophyta</taxon>
        <taxon>Spermatophyta</taxon>
        <taxon>Magnoliopsida</taxon>
        <taxon>eudicotyledons</taxon>
        <taxon>Gunneridae</taxon>
        <taxon>Pentapetalae</taxon>
        <taxon>rosids</taxon>
        <taxon>malvids</taxon>
        <taxon>Sapindales</taxon>
        <taxon>Rutaceae</taxon>
        <taxon>Aurantioideae</taxon>
        <taxon>Citrus</taxon>
    </lineage>
</organism>
<reference evidence="2 3" key="1">
    <citation type="submission" date="2024-05" db="EMBL/GenBank/DDBJ databases">
        <title>Haplotype-resolved chromosome-level genome assembly of Huyou (Citrus changshanensis).</title>
        <authorList>
            <person name="Miao C."/>
            <person name="Chen W."/>
            <person name="Wu Y."/>
            <person name="Wang L."/>
            <person name="Zhao S."/>
            <person name="Grierson D."/>
            <person name="Xu C."/>
            <person name="Chen K."/>
        </authorList>
    </citation>
    <scope>NUCLEOTIDE SEQUENCE [LARGE SCALE GENOMIC DNA]</scope>
    <source>
        <strain evidence="2">01-14</strain>
        <tissue evidence="2">Leaf</tissue>
    </source>
</reference>
<comment type="caution">
    <text evidence="2">The sequence shown here is derived from an EMBL/GenBank/DDBJ whole genome shotgun (WGS) entry which is preliminary data.</text>
</comment>
<evidence type="ECO:0000313" key="2">
    <source>
        <dbReference type="EMBL" id="KAK9188722.1"/>
    </source>
</evidence>
<dbReference type="AlphaFoldDB" id="A0AAP0LWL1"/>
<dbReference type="EMBL" id="JBCGBO010000007">
    <property type="protein sequence ID" value="KAK9188722.1"/>
    <property type="molecule type" value="Genomic_DNA"/>
</dbReference>
<feature type="region of interest" description="Disordered" evidence="1">
    <location>
        <begin position="60"/>
        <end position="96"/>
    </location>
</feature>
<protein>
    <submittedName>
        <fullName evidence="2">Uncharacterized protein</fullName>
    </submittedName>
</protein>
<dbReference type="Proteomes" id="UP001428341">
    <property type="component" value="Unassembled WGS sequence"/>
</dbReference>